<accession>A0ACB7ZW25</accession>
<evidence type="ECO:0000313" key="2">
    <source>
        <dbReference type="Proteomes" id="UP000790377"/>
    </source>
</evidence>
<proteinExistence type="predicted"/>
<keyword evidence="2" id="KW-1185">Reference proteome</keyword>
<gene>
    <name evidence="1" type="ORF">BJ138DRAFT_1018215</name>
</gene>
<sequence length="408" mass="46455">MTEETIIFCGDSNDTTSPQNFISFFMRSMIAAGCNDDTKMARNFKYYLRTGSEADEWYQNLGALEQNSWCLLEAEFNRQWEPVAIVKKTQQEKEQELSKCKLEMDELGKTIKVGGLDTYTHVAWAAKVLRLAKDAQVEKTNNLIWFVRDNLPSVLKDLVPATHNTWFDFTKAITDVPLEKLKEKAEKERKSQEDSNKLKIRLQQLERQVATQRTAPVDDLVAQVQRMTIGNNTNQSRAPVAPAQRAPVTPTPITHNPLNPIRNIRYVRQQPRTQQQQRQPLTGEARQLMIARTTLLPQHEDTPSGRIAYDAQVREWLATHGDVRVTEHTPYPLRPGTGMVCSGECFRCGGHEHLSRDCVVPDESKLPQKETLWRSICFTTLGSMNRNAPRVMVVFADEEESQGNGEGL</sequence>
<name>A0ACB7ZW25_9AGAM</name>
<evidence type="ECO:0000313" key="1">
    <source>
        <dbReference type="EMBL" id="KAH7905069.1"/>
    </source>
</evidence>
<dbReference type="Proteomes" id="UP000790377">
    <property type="component" value="Unassembled WGS sequence"/>
</dbReference>
<reference evidence="1" key="1">
    <citation type="journal article" date="2021" name="New Phytol.">
        <title>Evolutionary innovations through gain and loss of genes in the ectomycorrhizal Boletales.</title>
        <authorList>
            <person name="Wu G."/>
            <person name="Miyauchi S."/>
            <person name="Morin E."/>
            <person name="Kuo A."/>
            <person name="Drula E."/>
            <person name="Varga T."/>
            <person name="Kohler A."/>
            <person name="Feng B."/>
            <person name="Cao Y."/>
            <person name="Lipzen A."/>
            <person name="Daum C."/>
            <person name="Hundley H."/>
            <person name="Pangilinan J."/>
            <person name="Johnson J."/>
            <person name="Barry K."/>
            <person name="LaButti K."/>
            <person name="Ng V."/>
            <person name="Ahrendt S."/>
            <person name="Min B."/>
            <person name="Choi I.G."/>
            <person name="Park H."/>
            <person name="Plett J.M."/>
            <person name="Magnuson J."/>
            <person name="Spatafora J.W."/>
            <person name="Nagy L.G."/>
            <person name="Henrissat B."/>
            <person name="Grigoriev I.V."/>
            <person name="Yang Z.L."/>
            <person name="Xu J."/>
            <person name="Martin F.M."/>
        </authorList>
    </citation>
    <scope>NUCLEOTIDE SEQUENCE</scope>
    <source>
        <strain evidence="1">ATCC 28755</strain>
    </source>
</reference>
<dbReference type="EMBL" id="MU268281">
    <property type="protein sequence ID" value="KAH7905069.1"/>
    <property type="molecule type" value="Genomic_DNA"/>
</dbReference>
<protein>
    <submittedName>
        <fullName evidence="1">Uncharacterized protein</fullName>
    </submittedName>
</protein>
<comment type="caution">
    <text evidence="1">The sequence shown here is derived from an EMBL/GenBank/DDBJ whole genome shotgun (WGS) entry which is preliminary data.</text>
</comment>
<organism evidence="1 2">
    <name type="scientific">Hygrophoropsis aurantiaca</name>
    <dbReference type="NCBI Taxonomy" id="72124"/>
    <lineage>
        <taxon>Eukaryota</taxon>
        <taxon>Fungi</taxon>
        <taxon>Dikarya</taxon>
        <taxon>Basidiomycota</taxon>
        <taxon>Agaricomycotina</taxon>
        <taxon>Agaricomycetes</taxon>
        <taxon>Agaricomycetidae</taxon>
        <taxon>Boletales</taxon>
        <taxon>Coniophorineae</taxon>
        <taxon>Hygrophoropsidaceae</taxon>
        <taxon>Hygrophoropsis</taxon>
    </lineage>
</organism>